<sequence>MLEENVKEESASKKKKKQWKSCVWFQMEAGGRGLDREGGGWGGERESDAMGVREERWVGGAAERSCSVFTESYRASSLFVLTFLFSLQILRPNSDPSNRREPTIASFQPYASEP</sequence>
<dbReference type="Proteomes" id="UP001341840">
    <property type="component" value="Unassembled WGS sequence"/>
</dbReference>
<gene>
    <name evidence="2" type="ORF">PIB30_050316</name>
</gene>
<evidence type="ECO:0000313" key="2">
    <source>
        <dbReference type="EMBL" id="MED6123569.1"/>
    </source>
</evidence>
<protein>
    <submittedName>
        <fullName evidence="2">Uncharacterized protein</fullName>
    </submittedName>
</protein>
<keyword evidence="3" id="KW-1185">Reference proteome</keyword>
<feature type="region of interest" description="Disordered" evidence="1">
    <location>
        <begin position="92"/>
        <end position="114"/>
    </location>
</feature>
<reference evidence="2 3" key="1">
    <citation type="journal article" date="2023" name="Plants (Basel)">
        <title>Bridging the Gap: Combining Genomics and Transcriptomics Approaches to Understand Stylosanthes scabra, an Orphan Legume from the Brazilian Caatinga.</title>
        <authorList>
            <person name="Ferreira-Neto J.R.C."/>
            <person name="da Silva M.D."/>
            <person name="Binneck E."/>
            <person name="de Melo N.F."/>
            <person name="da Silva R.H."/>
            <person name="de Melo A.L.T.M."/>
            <person name="Pandolfi V."/>
            <person name="Bustamante F.O."/>
            <person name="Brasileiro-Vidal A.C."/>
            <person name="Benko-Iseppon A.M."/>
        </authorList>
    </citation>
    <scope>NUCLEOTIDE SEQUENCE [LARGE SCALE GENOMIC DNA]</scope>
    <source>
        <tissue evidence="2">Leaves</tissue>
    </source>
</reference>
<dbReference type="EMBL" id="JASCZI010030553">
    <property type="protein sequence ID" value="MED6123569.1"/>
    <property type="molecule type" value="Genomic_DNA"/>
</dbReference>
<organism evidence="2 3">
    <name type="scientific">Stylosanthes scabra</name>
    <dbReference type="NCBI Taxonomy" id="79078"/>
    <lineage>
        <taxon>Eukaryota</taxon>
        <taxon>Viridiplantae</taxon>
        <taxon>Streptophyta</taxon>
        <taxon>Embryophyta</taxon>
        <taxon>Tracheophyta</taxon>
        <taxon>Spermatophyta</taxon>
        <taxon>Magnoliopsida</taxon>
        <taxon>eudicotyledons</taxon>
        <taxon>Gunneridae</taxon>
        <taxon>Pentapetalae</taxon>
        <taxon>rosids</taxon>
        <taxon>fabids</taxon>
        <taxon>Fabales</taxon>
        <taxon>Fabaceae</taxon>
        <taxon>Papilionoideae</taxon>
        <taxon>50 kb inversion clade</taxon>
        <taxon>dalbergioids sensu lato</taxon>
        <taxon>Dalbergieae</taxon>
        <taxon>Pterocarpus clade</taxon>
        <taxon>Stylosanthes</taxon>
    </lineage>
</organism>
<accession>A0ABU6RI78</accession>
<name>A0ABU6RI78_9FABA</name>
<evidence type="ECO:0000313" key="3">
    <source>
        <dbReference type="Proteomes" id="UP001341840"/>
    </source>
</evidence>
<proteinExistence type="predicted"/>
<comment type="caution">
    <text evidence="2">The sequence shown here is derived from an EMBL/GenBank/DDBJ whole genome shotgun (WGS) entry which is preliminary data.</text>
</comment>
<evidence type="ECO:0000256" key="1">
    <source>
        <dbReference type="SAM" id="MobiDB-lite"/>
    </source>
</evidence>